<feature type="transmembrane region" description="Helical" evidence="2">
    <location>
        <begin position="12"/>
        <end position="32"/>
    </location>
</feature>
<dbReference type="EMBL" id="JAGEMK010000005">
    <property type="protein sequence ID" value="MBO1752407.1"/>
    <property type="molecule type" value="Genomic_DNA"/>
</dbReference>
<dbReference type="PANTHER" id="PTHR42736">
    <property type="entry name" value="PROTEIN-GLUTAMINE GAMMA-GLUTAMYLTRANSFERASE"/>
    <property type="match status" value="1"/>
</dbReference>
<feature type="compositionally biased region" description="Low complexity" evidence="1">
    <location>
        <begin position="551"/>
        <end position="560"/>
    </location>
</feature>
<keyword evidence="2" id="KW-0472">Membrane</keyword>
<keyword evidence="2" id="KW-0812">Transmembrane</keyword>
<accession>A0A939RST4</accession>
<feature type="transmembrane region" description="Helical" evidence="2">
    <location>
        <begin position="172"/>
        <end position="189"/>
    </location>
</feature>
<dbReference type="AlphaFoldDB" id="A0A939RST4"/>
<dbReference type="Pfam" id="PF01841">
    <property type="entry name" value="Transglut_core"/>
    <property type="match status" value="1"/>
</dbReference>
<keyword evidence="5" id="KW-1185">Reference proteome</keyword>
<feature type="domain" description="Transglutaminase-like" evidence="3">
    <location>
        <begin position="468"/>
        <end position="539"/>
    </location>
</feature>
<feature type="compositionally biased region" description="Basic and acidic residues" evidence="1">
    <location>
        <begin position="540"/>
        <end position="549"/>
    </location>
</feature>
<feature type="compositionally biased region" description="Pro residues" evidence="1">
    <location>
        <begin position="561"/>
        <end position="573"/>
    </location>
</feature>
<evidence type="ECO:0000256" key="2">
    <source>
        <dbReference type="SAM" id="Phobius"/>
    </source>
</evidence>
<feature type="transmembrane region" description="Helical" evidence="2">
    <location>
        <begin position="68"/>
        <end position="89"/>
    </location>
</feature>
<feature type="transmembrane region" description="Helical" evidence="2">
    <location>
        <begin position="122"/>
        <end position="142"/>
    </location>
</feature>
<feature type="transmembrane region" description="Helical" evidence="2">
    <location>
        <begin position="149"/>
        <end position="166"/>
    </location>
</feature>
<dbReference type="PANTHER" id="PTHR42736:SF1">
    <property type="entry name" value="PROTEIN-GLUTAMINE GAMMA-GLUTAMYLTRANSFERASE"/>
    <property type="match status" value="1"/>
</dbReference>
<feature type="transmembrane region" description="Helical" evidence="2">
    <location>
        <begin position="599"/>
        <end position="622"/>
    </location>
</feature>
<dbReference type="Gene3D" id="3.10.620.30">
    <property type="match status" value="1"/>
</dbReference>
<evidence type="ECO:0000313" key="4">
    <source>
        <dbReference type="EMBL" id="MBO1752407.1"/>
    </source>
</evidence>
<feature type="transmembrane region" description="Helical" evidence="2">
    <location>
        <begin position="38"/>
        <end position="56"/>
    </location>
</feature>
<protein>
    <submittedName>
        <fullName evidence="4">Transglutaminase domain-containing protein</fullName>
    </submittedName>
</protein>
<name>A0A939RST4_9CELL</name>
<keyword evidence="2" id="KW-1133">Transmembrane helix</keyword>
<proteinExistence type="predicted"/>
<sequence length="772" mass="81603">MRPQGRRAWVDVLVLVIALGLALLPLVPVYGWPAATPAILGGLLLGAAIAGAGARWRWPALVTSAVSLVVYLLAGGALAAPTTTVLGVLPSLQTVVQLLASIIRVWKEVLTLDPSLGASGTLLAAPYLLALVGAITAVSAALRAGRRGGAWAGLVPVAVLGLAVLLGTKDTVLPVAAGIAMAVLLLGWAAWRRGNLVPRRVLALVSLGAVALASGAVAGPVVAEQSPRFVLRDEMVPPFDPRDHPSPLAGFRRFVKDWDETALLTVRGLPEGTPVRLATLDAYDGVVWNVAGSEAAEGSGEFRRVGETIETSVRGERTEVEFEVHELPLVWLPTVGYAERFDFAGPRSLDLAADLRYNDATGTAVLTAGVAAGTRWQTTVVVPSVPDDEAIGNAGTGNVSLPEVDGVPDAVPLFAGEVAGTATSPVLIARTLEQGLAERGWFSHGLTAEGQYPSLSGHGADRMTTLLTGELMVGDGEQYASAMALMAREMGLPARVVLGFVPDEEQAGAQEITIHGEDVQAWVEVSFAGHGWVPFFPTPDESRTPREDTPTEQSEPQPQVVQPPPPPPDPVTPPDDDPEQASTEDTEEDAFASQIWRTVLTVAVAVGIPVVLLVLPLLLIALAKRRRRERRRTAAVPVARVQGGWEEVLDHARDLRRPAPRASTRREIAVGLTAAFAAPHGRSAPADPDVSTRRAATVGGPVAGLAAGADAVVFGPGEPAPEQVEAYWQQVDAAIAAMHEVVPRRQRWLARWSLASLRARRREQRRARPQAR</sequence>
<feature type="compositionally biased region" description="Acidic residues" evidence="1">
    <location>
        <begin position="574"/>
        <end position="589"/>
    </location>
</feature>
<organism evidence="4 5">
    <name type="scientific">Actinotalea soli</name>
    <dbReference type="NCBI Taxonomy" id="2819234"/>
    <lineage>
        <taxon>Bacteria</taxon>
        <taxon>Bacillati</taxon>
        <taxon>Actinomycetota</taxon>
        <taxon>Actinomycetes</taxon>
        <taxon>Micrococcales</taxon>
        <taxon>Cellulomonadaceae</taxon>
        <taxon>Actinotalea</taxon>
    </lineage>
</organism>
<evidence type="ECO:0000313" key="5">
    <source>
        <dbReference type="Proteomes" id="UP000664209"/>
    </source>
</evidence>
<evidence type="ECO:0000259" key="3">
    <source>
        <dbReference type="SMART" id="SM00460"/>
    </source>
</evidence>
<dbReference type="InterPro" id="IPR038765">
    <property type="entry name" value="Papain-like_cys_pep_sf"/>
</dbReference>
<dbReference type="SMART" id="SM00460">
    <property type="entry name" value="TGc"/>
    <property type="match status" value="1"/>
</dbReference>
<dbReference type="Proteomes" id="UP000664209">
    <property type="component" value="Unassembled WGS sequence"/>
</dbReference>
<gene>
    <name evidence="4" type="ORF">J4G33_11405</name>
</gene>
<feature type="region of interest" description="Disordered" evidence="1">
    <location>
        <begin position="534"/>
        <end position="589"/>
    </location>
</feature>
<feature type="transmembrane region" description="Helical" evidence="2">
    <location>
        <begin position="201"/>
        <end position="223"/>
    </location>
</feature>
<dbReference type="InterPro" id="IPR052901">
    <property type="entry name" value="Bact_TGase-like"/>
</dbReference>
<comment type="caution">
    <text evidence="4">The sequence shown here is derived from an EMBL/GenBank/DDBJ whole genome shotgun (WGS) entry which is preliminary data.</text>
</comment>
<dbReference type="InterPro" id="IPR002931">
    <property type="entry name" value="Transglutaminase-like"/>
</dbReference>
<evidence type="ECO:0000256" key="1">
    <source>
        <dbReference type="SAM" id="MobiDB-lite"/>
    </source>
</evidence>
<reference evidence="4" key="1">
    <citation type="submission" date="2021-03" db="EMBL/GenBank/DDBJ databases">
        <title>Actinotalea soli sp. nov., isolated from soil.</title>
        <authorList>
            <person name="Ping W."/>
            <person name="Zhang J."/>
        </authorList>
    </citation>
    <scope>NUCLEOTIDE SEQUENCE</scope>
    <source>
        <strain evidence="4">BY-33</strain>
    </source>
</reference>
<dbReference type="SUPFAM" id="SSF54001">
    <property type="entry name" value="Cysteine proteinases"/>
    <property type="match status" value="1"/>
</dbReference>